<feature type="compositionally biased region" description="Low complexity" evidence="1">
    <location>
        <begin position="437"/>
        <end position="474"/>
    </location>
</feature>
<reference evidence="2 3" key="1">
    <citation type="submission" date="2018-09" db="EMBL/GenBank/DDBJ databases">
        <title>Genomic investigation of the strawberry pathogen Phytophthora fragariae indicates pathogenicity is determined by transcriptional variation in three key races.</title>
        <authorList>
            <person name="Adams T.M."/>
            <person name="Armitage A.D."/>
            <person name="Sobczyk M.K."/>
            <person name="Bates H.J."/>
            <person name="Dunwell J.M."/>
            <person name="Nellist C.F."/>
            <person name="Harrison R.J."/>
        </authorList>
    </citation>
    <scope>NUCLEOTIDE SEQUENCE [LARGE SCALE GENOMIC DNA]</scope>
    <source>
        <strain evidence="2 3">SCRP324</strain>
    </source>
</reference>
<accession>A0A6A3JK68</accession>
<feature type="region of interest" description="Disordered" evidence="1">
    <location>
        <begin position="539"/>
        <end position="564"/>
    </location>
</feature>
<proteinExistence type="predicted"/>
<protein>
    <submittedName>
        <fullName evidence="2">Uncharacterized protein</fullName>
    </submittedName>
</protein>
<dbReference type="AlphaFoldDB" id="A0A6A3JK68"/>
<evidence type="ECO:0000313" key="2">
    <source>
        <dbReference type="EMBL" id="KAE8994007.1"/>
    </source>
</evidence>
<organism evidence="2 3">
    <name type="scientific">Phytophthora rubi</name>
    <dbReference type="NCBI Taxonomy" id="129364"/>
    <lineage>
        <taxon>Eukaryota</taxon>
        <taxon>Sar</taxon>
        <taxon>Stramenopiles</taxon>
        <taxon>Oomycota</taxon>
        <taxon>Peronosporomycetes</taxon>
        <taxon>Peronosporales</taxon>
        <taxon>Peronosporaceae</taxon>
        <taxon>Phytophthora</taxon>
    </lineage>
</organism>
<name>A0A6A3JK68_9STRA</name>
<dbReference type="Proteomes" id="UP000435112">
    <property type="component" value="Unassembled WGS sequence"/>
</dbReference>
<feature type="region of interest" description="Disordered" evidence="1">
    <location>
        <begin position="34"/>
        <end position="136"/>
    </location>
</feature>
<dbReference type="OrthoDB" id="129740at2759"/>
<evidence type="ECO:0000256" key="1">
    <source>
        <dbReference type="SAM" id="MobiDB-lite"/>
    </source>
</evidence>
<feature type="compositionally biased region" description="Polar residues" evidence="1">
    <location>
        <begin position="35"/>
        <end position="73"/>
    </location>
</feature>
<comment type="caution">
    <text evidence="2">The sequence shown here is derived from an EMBL/GenBank/DDBJ whole genome shotgun (WGS) entry which is preliminary data.</text>
</comment>
<feature type="region of interest" description="Disordered" evidence="1">
    <location>
        <begin position="303"/>
        <end position="356"/>
    </location>
</feature>
<dbReference type="EMBL" id="QXFU01001876">
    <property type="protein sequence ID" value="KAE8994007.1"/>
    <property type="molecule type" value="Genomic_DNA"/>
</dbReference>
<feature type="compositionally biased region" description="Polar residues" evidence="1">
    <location>
        <begin position="418"/>
        <end position="436"/>
    </location>
</feature>
<evidence type="ECO:0000313" key="3">
    <source>
        <dbReference type="Proteomes" id="UP000435112"/>
    </source>
</evidence>
<sequence>MHVESLSAFELAPVDPCASCFDLNGLVKSACGMSPQPSTLAPWSPQPSTLAPWSPQPSTLAPWSTSSESSTLVPNSRSSTLSPPSPPLTLVPASTISSPHDRPSSRESWTPRPKPLRYMPPASGHKPSASKAGGGLSSCGRVSALVQHTSTSYSTVKYGRVHVGDASVQGRDVPTWFSEAFESDGYDSEAVALVLELPEKKLKARTEDRVVSLVPPSTESLSSGVDANWQDEMAAAGRGRRQGYNNYSIQEQMLLFEDDETFEQTVDEASANEEQRGAVVAQQGLVAETNGGLEELGQRLAHENYAPDSDRESAGRGEEAVNTEHHDGIPACVRGSADDAENGDPPDTLAERPQGSIFTRDGVVDAALAADFDLSQFSPDEDDEESSQPAQQRHLQSDGGSERDRTEGLQDTDAGAQASVSLATDATQTRRGQTPHATSTRTARSPSSRSTQRTTVTTASPAASSTSARVPRAVGRSRGSRRDLLDTVVTPDGPILQRDPARAQADALELEAHPSLNIGTTRLGGRDIRVMRDNLATMSESGANATGKRSPASDATRDATASYGKNKRIRAKARLEELKQDIEALGKEQFSAGADMMQMLVFFQKDSDRRTEAEERRRREEREERREADRLEREERERIRNEVAEAAERRREHDIKESRELREAQQRSDAAREASLAMDREDNRRRYEERLAMERAEARERHEQLMLMLSKQNKD</sequence>
<feature type="region of interest" description="Disordered" evidence="1">
    <location>
        <begin position="371"/>
        <end position="483"/>
    </location>
</feature>
<feature type="region of interest" description="Disordered" evidence="1">
    <location>
        <begin position="608"/>
        <end position="686"/>
    </location>
</feature>
<gene>
    <name evidence="2" type="ORF">PR002_g20066</name>
</gene>
<feature type="compositionally biased region" description="Basic and acidic residues" evidence="1">
    <location>
        <begin position="308"/>
        <end position="328"/>
    </location>
</feature>